<feature type="region of interest" description="Disordered" evidence="1">
    <location>
        <begin position="142"/>
        <end position="163"/>
    </location>
</feature>
<sequence>MASEVDTLNRGVVSLVHCCQRVAAKHADAISSLGDMSYDLVKPILEGCSAETLLRLEKASPHLQQDTQEIWRALCFKRFPVPTERYREGESSRPNSWRSHYHALLKEEEQRLEAVGSRIRSQRLEADEGKKGREVKFIDRAPPQKRARWGPQPPKTLFQKTRSEASKIQKNMYTSRMIPPMPKGRDYRPPTTTSVGDLLPKPSSNCTNRVTVNTVIRRQSLSSTATATSAAPPSRSSSQAKPNTAPTTSQQFDSSVSTNNCHKPVGESHAQNKNTVTSSLSTTQSPPHPRPPISVKKDLMSTLFVPKHKAYSQRTK</sequence>
<reference evidence="2 3" key="1">
    <citation type="submission" date="2024-02" db="EMBL/GenBank/DDBJ databases">
        <title>A draft genome for the cacao thread blight pathogen Marasmius crinis-equi.</title>
        <authorList>
            <person name="Cohen S.P."/>
            <person name="Baruah I.K."/>
            <person name="Amoako-Attah I."/>
            <person name="Bukari Y."/>
            <person name="Meinhardt L.W."/>
            <person name="Bailey B.A."/>
        </authorList>
    </citation>
    <scope>NUCLEOTIDE SEQUENCE [LARGE SCALE GENOMIC DNA]</scope>
    <source>
        <strain evidence="2 3">GH-76</strain>
    </source>
</reference>
<dbReference type="EMBL" id="JBAHYK010000128">
    <property type="protein sequence ID" value="KAL0577933.1"/>
    <property type="molecule type" value="Genomic_DNA"/>
</dbReference>
<dbReference type="Gene3D" id="6.10.250.3180">
    <property type="match status" value="1"/>
</dbReference>
<evidence type="ECO:0000313" key="2">
    <source>
        <dbReference type="EMBL" id="KAL0577933.1"/>
    </source>
</evidence>
<evidence type="ECO:0008006" key="4">
    <source>
        <dbReference type="Google" id="ProtNLM"/>
    </source>
</evidence>
<evidence type="ECO:0000256" key="1">
    <source>
        <dbReference type="SAM" id="MobiDB-lite"/>
    </source>
</evidence>
<name>A0ABR3FRY4_9AGAR</name>
<dbReference type="Proteomes" id="UP001465976">
    <property type="component" value="Unassembled WGS sequence"/>
</dbReference>
<protein>
    <recommendedName>
        <fullName evidence="4">Elongin-A</fullName>
    </recommendedName>
</protein>
<accession>A0ABR3FRY4</accession>
<feature type="compositionally biased region" description="Polar residues" evidence="1">
    <location>
        <begin position="202"/>
        <end position="216"/>
    </location>
</feature>
<dbReference type="InterPro" id="IPR036047">
    <property type="entry name" value="F-box-like_dom_sf"/>
</dbReference>
<feature type="compositionally biased region" description="Polar residues" evidence="1">
    <location>
        <begin position="269"/>
        <end position="285"/>
    </location>
</feature>
<dbReference type="InterPro" id="IPR051870">
    <property type="entry name" value="Elongin-A_domain"/>
</dbReference>
<dbReference type="PANTHER" id="PTHR15141">
    <property type="entry name" value="TRANSCRIPTION ELONGATION FACTOR B POLYPEPTIDE 3"/>
    <property type="match status" value="1"/>
</dbReference>
<feature type="region of interest" description="Disordered" evidence="1">
    <location>
        <begin position="176"/>
        <end position="316"/>
    </location>
</feature>
<feature type="compositionally biased region" description="Basic residues" evidence="1">
    <location>
        <begin position="306"/>
        <end position="316"/>
    </location>
</feature>
<dbReference type="PANTHER" id="PTHR15141:SF76">
    <property type="entry name" value="TRANSCRIPTION ELONGATION FACTOR B POLYPEPTIDE 3"/>
    <property type="match status" value="1"/>
</dbReference>
<proteinExistence type="predicted"/>
<keyword evidence="3" id="KW-1185">Reference proteome</keyword>
<comment type="caution">
    <text evidence="2">The sequence shown here is derived from an EMBL/GenBank/DDBJ whole genome shotgun (WGS) entry which is preliminary data.</text>
</comment>
<organism evidence="2 3">
    <name type="scientific">Marasmius crinis-equi</name>
    <dbReference type="NCBI Taxonomy" id="585013"/>
    <lineage>
        <taxon>Eukaryota</taxon>
        <taxon>Fungi</taxon>
        <taxon>Dikarya</taxon>
        <taxon>Basidiomycota</taxon>
        <taxon>Agaricomycotina</taxon>
        <taxon>Agaricomycetes</taxon>
        <taxon>Agaricomycetidae</taxon>
        <taxon>Agaricales</taxon>
        <taxon>Marasmiineae</taxon>
        <taxon>Marasmiaceae</taxon>
        <taxon>Marasmius</taxon>
    </lineage>
</organism>
<feature type="compositionally biased region" description="Polar residues" evidence="1">
    <location>
        <begin position="241"/>
        <end position="261"/>
    </location>
</feature>
<dbReference type="Pfam" id="PF06881">
    <property type="entry name" value="Elongin_A"/>
    <property type="match status" value="1"/>
</dbReference>
<gene>
    <name evidence="2" type="ORF">V5O48_004040</name>
</gene>
<dbReference type="InterPro" id="IPR010684">
    <property type="entry name" value="RNA_pol_II_trans_fac_SIII_A"/>
</dbReference>
<evidence type="ECO:0000313" key="3">
    <source>
        <dbReference type="Proteomes" id="UP001465976"/>
    </source>
</evidence>
<dbReference type="SUPFAM" id="SSF81383">
    <property type="entry name" value="F-box domain"/>
    <property type="match status" value="1"/>
</dbReference>
<feature type="compositionally biased region" description="Low complexity" evidence="1">
    <location>
        <begin position="217"/>
        <end position="240"/>
    </location>
</feature>